<evidence type="ECO:0000313" key="1">
    <source>
        <dbReference type="EMBL" id="KFD63768.1"/>
    </source>
</evidence>
<dbReference type="AlphaFoldDB" id="A0A085N2S2"/>
<organism evidence="1">
    <name type="scientific">Trichuris suis</name>
    <name type="common">pig whipworm</name>
    <dbReference type="NCBI Taxonomy" id="68888"/>
    <lineage>
        <taxon>Eukaryota</taxon>
        <taxon>Metazoa</taxon>
        <taxon>Ecdysozoa</taxon>
        <taxon>Nematoda</taxon>
        <taxon>Enoplea</taxon>
        <taxon>Dorylaimia</taxon>
        <taxon>Trichinellida</taxon>
        <taxon>Trichuridae</taxon>
        <taxon>Trichuris</taxon>
    </lineage>
</organism>
<protein>
    <submittedName>
        <fullName evidence="1">Uncharacterized protein</fullName>
    </submittedName>
</protein>
<name>A0A085N2S2_9BILA</name>
<proteinExistence type="predicted"/>
<reference evidence="1" key="1">
    <citation type="journal article" date="2014" name="Nat. Genet.">
        <title>Genome and transcriptome of the porcine whipworm Trichuris suis.</title>
        <authorList>
            <person name="Jex A.R."/>
            <person name="Nejsum P."/>
            <person name="Schwarz E.M."/>
            <person name="Hu L."/>
            <person name="Young N.D."/>
            <person name="Hall R.S."/>
            <person name="Korhonen P.K."/>
            <person name="Liao S."/>
            <person name="Thamsborg S."/>
            <person name="Xia J."/>
            <person name="Xu P."/>
            <person name="Wang S."/>
            <person name="Scheerlinck J.P."/>
            <person name="Hofmann A."/>
            <person name="Sternberg P.W."/>
            <person name="Wang J."/>
            <person name="Gasser R.B."/>
        </authorList>
    </citation>
    <scope>NUCLEOTIDE SEQUENCE [LARGE SCALE GENOMIC DNA]</scope>
    <source>
        <strain evidence="1">DCEP-RM93F</strain>
    </source>
</reference>
<sequence length="76" mass="8471">MGPKPNEVREKEAAKNLAPHLMNASQAHESSHLCQRFTDVISQLPECLEGGCSWRSMLRTRILAAALQQGTSRIIR</sequence>
<dbReference type="EMBL" id="KL367566">
    <property type="protein sequence ID" value="KFD63768.1"/>
    <property type="molecule type" value="Genomic_DNA"/>
</dbReference>
<dbReference type="Proteomes" id="UP000030758">
    <property type="component" value="Unassembled WGS sequence"/>
</dbReference>
<gene>
    <name evidence="1" type="ORF">M514_24026</name>
</gene>
<accession>A0A085N2S2</accession>